<dbReference type="FunFam" id="3.40.390.10:FF:000074">
    <property type="entry name" value="Metalloprotease"/>
    <property type="match status" value="1"/>
</dbReference>
<evidence type="ECO:0000256" key="3">
    <source>
        <dbReference type="ARBA" id="ARBA00022723"/>
    </source>
</evidence>
<dbReference type="InterPro" id="IPR024079">
    <property type="entry name" value="MetalloPept_cat_dom_sf"/>
</dbReference>
<dbReference type="PANTHER" id="PTHR11804">
    <property type="entry name" value="PROTEASE M3 THIMET OLIGOPEPTIDASE-RELATED"/>
    <property type="match status" value="1"/>
</dbReference>
<evidence type="ECO:0000256" key="2">
    <source>
        <dbReference type="ARBA" id="ARBA00022670"/>
    </source>
</evidence>
<evidence type="ECO:0000256" key="5">
    <source>
        <dbReference type="ARBA" id="ARBA00022833"/>
    </source>
</evidence>
<dbReference type="Gene3D" id="3.40.390.10">
    <property type="entry name" value="Collagenase (Catalytic Domain)"/>
    <property type="match status" value="1"/>
</dbReference>
<evidence type="ECO:0000259" key="8">
    <source>
        <dbReference type="Pfam" id="PF01432"/>
    </source>
</evidence>
<keyword evidence="4 7" id="KW-0378">Hydrolase</keyword>
<protein>
    <recommendedName>
        <fullName evidence="8">Peptidase M3A/M3B catalytic domain-containing protein</fullName>
    </recommendedName>
</protein>
<dbReference type="GO" id="GO:0004222">
    <property type="term" value="F:metalloendopeptidase activity"/>
    <property type="evidence" value="ECO:0007669"/>
    <property type="project" value="InterPro"/>
</dbReference>
<evidence type="ECO:0000256" key="1">
    <source>
        <dbReference type="ARBA" id="ARBA00006040"/>
    </source>
</evidence>
<dbReference type="InterPro" id="IPR045090">
    <property type="entry name" value="Pept_M3A_M3B"/>
</dbReference>
<keyword evidence="6 7" id="KW-0482">Metalloprotease</keyword>
<dbReference type="SUPFAM" id="SSF55486">
    <property type="entry name" value="Metalloproteases ('zincins'), catalytic domain"/>
    <property type="match status" value="1"/>
</dbReference>
<evidence type="ECO:0000256" key="6">
    <source>
        <dbReference type="ARBA" id="ARBA00023049"/>
    </source>
</evidence>
<gene>
    <name evidence="9" type="ORF">BJ085DRAFT_35937</name>
</gene>
<keyword evidence="10" id="KW-1185">Reference proteome</keyword>
<comment type="similarity">
    <text evidence="1 7">Belongs to the peptidase M3 family.</text>
</comment>
<sequence>MYEHCRLALDWDFTPRKIDSIIAAHHRTIEQLMDEIATVPLDEATFETVVAPLALAENDAPITPITAVEFLRHVSPDRALRSASDKVKRKWGSSRVSGRMPAEVIRRLDIVYETIDHAALEPEDRRILLALHKVVRSPNRDFPHPEATRLRDIRNRLNALETSFTRNVNEATMECLFTRKELFGVSRGFLANLESRMADDQTLRYVVNVNRPEGKLVMCNAQWEATRREVSLAKGRQCPENIAIMEETVSLRHEAAQLMGYSNHAEKRLEGTLAQNPERVNDFLTNLRDRLIPLGQVEIETLKSYKRMAREELGSDVISDDDTIYDWDPGFLINYTMASQAHGDYNTIKQYYPAESVIDSILYIFRTLLGIQFVENRNASTWHPDVRTMEVWDRETHAFLGHVYMDTQPRKNKFPHSACFTLRSGSRLPDGTYSTPACAVVLNLPSPRTHRPALLSPPEITVIFHEMGHAMHLICSQTKYARFHGYNVEDDFMEVPSLLMENWANQREILRQLSCHYETGETIPDHLIDMILASQEKFPGLTYLFKVTCDLFDQYIHTLPDGPVDIQQSWSRLKEDVSLVKDADYRSQVWPTASFVTFFGNYEAGSYGHLWAQAHSADIFCSRFRGRNILNPAVGLQFRYNILKPGGSSDGMDLLRDFLGRESKAGTLLDWIGLN</sequence>
<accession>A0A4P9ZK56</accession>
<evidence type="ECO:0000256" key="7">
    <source>
        <dbReference type="RuleBase" id="RU003435"/>
    </source>
</evidence>
<dbReference type="Gene3D" id="1.20.1050.40">
    <property type="entry name" value="Endopeptidase. Chain P, domain 1"/>
    <property type="match status" value="1"/>
</dbReference>
<dbReference type="CDD" id="cd06455">
    <property type="entry name" value="M3A_TOP"/>
    <property type="match status" value="1"/>
</dbReference>
<comment type="cofactor">
    <cofactor evidence="7">
        <name>Zn(2+)</name>
        <dbReference type="ChEBI" id="CHEBI:29105"/>
    </cofactor>
    <text evidence="7">Binds 1 zinc ion.</text>
</comment>
<dbReference type="EMBL" id="ML003909">
    <property type="protein sequence ID" value="RKP33418.1"/>
    <property type="molecule type" value="Genomic_DNA"/>
</dbReference>
<dbReference type="GO" id="GO:0046872">
    <property type="term" value="F:metal ion binding"/>
    <property type="evidence" value="ECO:0007669"/>
    <property type="project" value="UniProtKB-UniRule"/>
</dbReference>
<dbReference type="Proteomes" id="UP000268162">
    <property type="component" value="Unassembled WGS sequence"/>
</dbReference>
<proteinExistence type="inferred from homology"/>
<dbReference type="GO" id="GO:0006518">
    <property type="term" value="P:peptide metabolic process"/>
    <property type="evidence" value="ECO:0007669"/>
    <property type="project" value="TreeGrafter"/>
</dbReference>
<dbReference type="AlphaFoldDB" id="A0A4P9ZK56"/>
<evidence type="ECO:0000313" key="10">
    <source>
        <dbReference type="Proteomes" id="UP000268162"/>
    </source>
</evidence>
<keyword evidence="2 7" id="KW-0645">Protease</keyword>
<dbReference type="GO" id="GO:0005758">
    <property type="term" value="C:mitochondrial intermembrane space"/>
    <property type="evidence" value="ECO:0007669"/>
    <property type="project" value="TreeGrafter"/>
</dbReference>
<dbReference type="InterPro" id="IPR024077">
    <property type="entry name" value="Neurolysin/TOP_dom2"/>
</dbReference>
<dbReference type="InterPro" id="IPR001567">
    <property type="entry name" value="Pept_M3A_M3B_dom"/>
</dbReference>
<feature type="domain" description="Peptidase M3A/M3B catalytic" evidence="8">
    <location>
        <begin position="219"/>
        <end position="670"/>
    </location>
</feature>
<organism evidence="9 10">
    <name type="scientific">Dimargaris cristalligena</name>
    <dbReference type="NCBI Taxonomy" id="215637"/>
    <lineage>
        <taxon>Eukaryota</taxon>
        <taxon>Fungi</taxon>
        <taxon>Fungi incertae sedis</taxon>
        <taxon>Zoopagomycota</taxon>
        <taxon>Kickxellomycotina</taxon>
        <taxon>Dimargaritomycetes</taxon>
        <taxon>Dimargaritales</taxon>
        <taxon>Dimargaritaceae</taxon>
        <taxon>Dimargaris</taxon>
    </lineage>
</organism>
<dbReference type="Gene3D" id="1.10.1370.10">
    <property type="entry name" value="Neurolysin, domain 3"/>
    <property type="match status" value="1"/>
</dbReference>
<dbReference type="STRING" id="215637.A0A4P9ZK56"/>
<dbReference type="PANTHER" id="PTHR11804:SF84">
    <property type="entry name" value="SACCHAROLYSIN"/>
    <property type="match status" value="1"/>
</dbReference>
<evidence type="ECO:0000256" key="4">
    <source>
        <dbReference type="ARBA" id="ARBA00022801"/>
    </source>
</evidence>
<dbReference type="Pfam" id="PF01432">
    <property type="entry name" value="Peptidase_M3"/>
    <property type="match status" value="1"/>
</dbReference>
<keyword evidence="5 7" id="KW-0862">Zinc</keyword>
<dbReference type="InterPro" id="IPR024080">
    <property type="entry name" value="Neurolysin/TOP_N"/>
</dbReference>
<name>A0A4P9ZK56_9FUNG</name>
<reference evidence="10" key="1">
    <citation type="journal article" date="2018" name="Nat. Microbiol.">
        <title>Leveraging single-cell genomics to expand the fungal tree of life.</title>
        <authorList>
            <person name="Ahrendt S.R."/>
            <person name="Quandt C.A."/>
            <person name="Ciobanu D."/>
            <person name="Clum A."/>
            <person name="Salamov A."/>
            <person name="Andreopoulos B."/>
            <person name="Cheng J.F."/>
            <person name="Woyke T."/>
            <person name="Pelin A."/>
            <person name="Henrissat B."/>
            <person name="Reynolds N.K."/>
            <person name="Benny G.L."/>
            <person name="Smith M.E."/>
            <person name="James T.Y."/>
            <person name="Grigoriev I.V."/>
        </authorList>
    </citation>
    <scope>NUCLEOTIDE SEQUENCE [LARGE SCALE GENOMIC DNA]</scope>
    <source>
        <strain evidence="10">RSA 468</strain>
    </source>
</reference>
<evidence type="ECO:0000313" key="9">
    <source>
        <dbReference type="EMBL" id="RKP33418.1"/>
    </source>
</evidence>
<keyword evidence="3 7" id="KW-0479">Metal-binding</keyword>
<dbReference type="GO" id="GO:0006508">
    <property type="term" value="P:proteolysis"/>
    <property type="evidence" value="ECO:0007669"/>
    <property type="project" value="UniProtKB-KW"/>
</dbReference>